<proteinExistence type="predicted"/>
<gene>
    <name evidence="2" type="ORF">B7C42_01899</name>
</gene>
<dbReference type="EMBL" id="NGAF01000003">
    <property type="protein sequence ID" value="OXR45607.1"/>
    <property type="molecule type" value="Genomic_DNA"/>
</dbReference>
<evidence type="ECO:0000313" key="2">
    <source>
        <dbReference type="EMBL" id="OXR45607.1"/>
    </source>
</evidence>
<protein>
    <submittedName>
        <fullName evidence="2">Uncharacterized protein</fullName>
    </submittedName>
</protein>
<comment type="caution">
    <text evidence="2">The sequence shown here is derived from an EMBL/GenBank/DDBJ whole genome shotgun (WGS) entry which is preliminary data.</text>
</comment>
<organism evidence="2 3">
    <name type="scientific">Nocardia cerradoensis</name>
    <dbReference type="NCBI Taxonomy" id="85688"/>
    <lineage>
        <taxon>Bacteria</taxon>
        <taxon>Bacillati</taxon>
        <taxon>Actinomycetota</taxon>
        <taxon>Actinomycetes</taxon>
        <taxon>Mycobacteriales</taxon>
        <taxon>Nocardiaceae</taxon>
        <taxon>Nocardia</taxon>
    </lineage>
</organism>
<feature type="region of interest" description="Disordered" evidence="1">
    <location>
        <begin position="1"/>
        <end position="31"/>
    </location>
</feature>
<dbReference type="Proteomes" id="UP000215506">
    <property type="component" value="Unassembled WGS sequence"/>
</dbReference>
<evidence type="ECO:0000256" key="1">
    <source>
        <dbReference type="SAM" id="MobiDB-lite"/>
    </source>
</evidence>
<name>A0A231HA51_9NOCA</name>
<accession>A0A231HA51</accession>
<reference evidence="2 3" key="1">
    <citation type="submission" date="2017-07" db="EMBL/GenBank/DDBJ databases">
        <title>First draft Genome Sequence of Nocardia cerradoensis isolated from human infection.</title>
        <authorList>
            <person name="Carrasco G."/>
        </authorList>
    </citation>
    <scope>NUCLEOTIDE SEQUENCE [LARGE SCALE GENOMIC DNA]</scope>
    <source>
        <strain evidence="2 3">CNM20130759</strain>
    </source>
</reference>
<sequence length="48" mass="4915">MVSVLQRAADHPWKAPTAGSSDGPPDHSAAPAGAIDCWALMIESINDG</sequence>
<dbReference type="AlphaFoldDB" id="A0A231HA51"/>
<keyword evidence="3" id="KW-1185">Reference proteome</keyword>
<evidence type="ECO:0000313" key="3">
    <source>
        <dbReference type="Proteomes" id="UP000215506"/>
    </source>
</evidence>